<dbReference type="PANTHER" id="PTHR41309">
    <property type="entry name" value="MEMBRANE PROTEIN-RELATED"/>
    <property type="match status" value="1"/>
</dbReference>
<dbReference type="AlphaFoldDB" id="A0A1Y0YFQ1"/>
<feature type="transmembrane region" description="Helical" evidence="1">
    <location>
        <begin position="191"/>
        <end position="213"/>
    </location>
</feature>
<reference evidence="2 5" key="2">
    <citation type="submission" date="2020-12" db="EMBL/GenBank/DDBJ databases">
        <title>FDA dAtabase for Regulatory Grade micrObial Sequences (FDA-ARGOS): Supporting development and validation of Infectious Disease Dx tests.</title>
        <authorList>
            <person name="Nelson B."/>
            <person name="Plummer A."/>
            <person name="Tallon L."/>
            <person name="Sadzewicz L."/>
            <person name="Zhao X."/>
            <person name="Boylan J."/>
            <person name="Ott S."/>
            <person name="Bowen H."/>
            <person name="Vavikolanu K."/>
            <person name="Mehta A."/>
            <person name="Aluvathingal J."/>
            <person name="Nadendla S."/>
            <person name="Myers T."/>
            <person name="Yan Y."/>
            <person name="Sichtig H."/>
        </authorList>
    </citation>
    <scope>NUCLEOTIDE SEQUENCE [LARGE SCALE GENOMIC DNA]</scope>
    <source>
        <strain evidence="2 5">FDAARGOS_923</strain>
    </source>
</reference>
<dbReference type="PANTHER" id="PTHR41309:SF2">
    <property type="entry name" value="MEMBRANE PROTEIN"/>
    <property type="match status" value="1"/>
</dbReference>
<protein>
    <submittedName>
        <fullName evidence="2">ABC-2 transporter permease</fullName>
    </submittedName>
</protein>
<reference evidence="3 4" key="1">
    <citation type="submission" date="2019-06" db="EMBL/GenBank/DDBJ databases">
        <title>Genome sequence analysis of &gt;100 Bacillus licheniformis strains suggests intrinsic resistance to this species.</title>
        <authorList>
            <person name="Wels M."/>
            <person name="Siezen R.J."/>
            <person name="Johansen E."/>
            <person name="Stuer-Lauridsen B."/>
            <person name="Bjerre K."/>
            <person name="Nielsen B.K.K."/>
        </authorList>
    </citation>
    <scope>NUCLEOTIDE SEQUENCE [LARGE SCALE GENOMIC DNA]</scope>
    <source>
        <strain evidence="3 4">BAC-16736</strain>
    </source>
</reference>
<dbReference type="RefSeq" id="WP_003182390.1">
    <property type="nucleotide sequence ID" value="NZ_BEXU01000039.1"/>
</dbReference>
<dbReference type="InterPro" id="IPR025699">
    <property type="entry name" value="ABC2_memb-like"/>
</dbReference>
<dbReference type="Proteomes" id="UP000595038">
    <property type="component" value="Chromosome"/>
</dbReference>
<keyword evidence="1" id="KW-1133">Transmembrane helix</keyword>
<feature type="transmembrane region" description="Helical" evidence="1">
    <location>
        <begin position="118"/>
        <end position="137"/>
    </location>
</feature>
<feature type="transmembrane region" description="Helical" evidence="1">
    <location>
        <begin position="149"/>
        <end position="166"/>
    </location>
</feature>
<evidence type="ECO:0000313" key="5">
    <source>
        <dbReference type="Proteomes" id="UP000595038"/>
    </source>
</evidence>
<dbReference type="EMBL" id="NILC01000029">
    <property type="protein sequence ID" value="TWL22385.1"/>
    <property type="molecule type" value="Genomic_DNA"/>
</dbReference>
<accession>A0A1Y0YFQ1</accession>
<evidence type="ECO:0000313" key="4">
    <source>
        <dbReference type="Proteomes" id="UP000435910"/>
    </source>
</evidence>
<dbReference type="OMA" id="PANYIGG"/>
<feature type="transmembrane region" description="Helical" evidence="1">
    <location>
        <begin position="15"/>
        <end position="31"/>
    </location>
</feature>
<dbReference type="Pfam" id="PF13346">
    <property type="entry name" value="ABC2_membrane_5"/>
    <property type="match status" value="1"/>
</dbReference>
<sequence length="218" mass="24304">MYHLIKKDILMQKRAMKLSLLLMIFFTFTLSQLELVGYTVAVLAVTYQLALGASSLEDKNNSDKILISLPIKRNIIVLSKYVSVYVYAAYAILFYSLINAVGHLLHLPLDFPLTFSGAMGAVVAVTLFSSISFPLIFKYGYLKSKMANILIFFFIIFGGTAFFKFIDADENLALSQKLTAFLSGMSNAGTFILLVGVLLVMISVSYAISLSFYNKREF</sequence>
<evidence type="ECO:0000313" key="3">
    <source>
        <dbReference type="EMBL" id="TWL22385.1"/>
    </source>
</evidence>
<gene>
    <name evidence="3" type="ORF">CHCC16736_3854</name>
    <name evidence="2" type="ORF">I6G80_16130</name>
</gene>
<keyword evidence="1" id="KW-0812">Transmembrane</keyword>
<dbReference type="GeneID" id="92861296"/>
<organism evidence="3 4">
    <name type="scientific">Bacillus licheniformis</name>
    <dbReference type="NCBI Taxonomy" id="1402"/>
    <lineage>
        <taxon>Bacteria</taxon>
        <taxon>Bacillati</taxon>
        <taxon>Bacillota</taxon>
        <taxon>Bacilli</taxon>
        <taxon>Bacillales</taxon>
        <taxon>Bacillaceae</taxon>
        <taxon>Bacillus</taxon>
    </lineage>
</organism>
<feature type="transmembrane region" description="Helical" evidence="1">
    <location>
        <begin position="77"/>
        <end position="98"/>
    </location>
</feature>
<proteinExistence type="predicted"/>
<dbReference type="Proteomes" id="UP000435910">
    <property type="component" value="Unassembled WGS sequence"/>
</dbReference>
<name>A0A1Y0YFQ1_BACLI</name>
<evidence type="ECO:0000256" key="1">
    <source>
        <dbReference type="SAM" id="Phobius"/>
    </source>
</evidence>
<dbReference type="EMBL" id="CP065647">
    <property type="protein sequence ID" value="QPR71356.1"/>
    <property type="molecule type" value="Genomic_DNA"/>
</dbReference>
<evidence type="ECO:0000313" key="2">
    <source>
        <dbReference type="EMBL" id="QPR71356.1"/>
    </source>
</evidence>
<keyword evidence="1" id="KW-0472">Membrane</keyword>